<evidence type="ECO:0000256" key="8">
    <source>
        <dbReference type="SAM" id="SignalP"/>
    </source>
</evidence>
<evidence type="ECO:0000256" key="5">
    <source>
        <dbReference type="ARBA" id="ARBA00023295"/>
    </source>
</evidence>
<dbReference type="InterPro" id="IPR011583">
    <property type="entry name" value="Chitinase_II/V-like_cat"/>
</dbReference>
<dbReference type="EMBL" id="JAVXUP010000247">
    <property type="protein sequence ID" value="KAK3033007.1"/>
    <property type="molecule type" value="Genomic_DNA"/>
</dbReference>
<dbReference type="AlphaFoldDB" id="A0AA88WSX9"/>
<name>A0AA88WSX9_9ASTE</name>
<keyword evidence="3 6" id="KW-0378">Hydrolase</keyword>
<dbReference type="GO" id="GO:0006032">
    <property type="term" value="P:chitin catabolic process"/>
    <property type="evidence" value="ECO:0007669"/>
    <property type="project" value="TreeGrafter"/>
</dbReference>
<evidence type="ECO:0000256" key="1">
    <source>
        <dbReference type="ARBA" id="ARBA00008682"/>
    </source>
</evidence>
<reference evidence="10" key="1">
    <citation type="submission" date="2022-12" db="EMBL/GenBank/DDBJ databases">
        <title>Draft genome assemblies for two species of Escallonia (Escalloniales).</title>
        <authorList>
            <person name="Chanderbali A."/>
            <person name="Dervinis C."/>
            <person name="Anghel I."/>
            <person name="Soltis D."/>
            <person name="Soltis P."/>
            <person name="Zapata F."/>
        </authorList>
    </citation>
    <scope>NUCLEOTIDE SEQUENCE</scope>
    <source>
        <strain evidence="10">UCBG64.0493</strain>
        <tissue evidence="10">Leaf</tissue>
    </source>
</reference>
<gene>
    <name evidence="10" type="ORF">RJ639_037136</name>
</gene>
<evidence type="ECO:0000256" key="3">
    <source>
        <dbReference type="ARBA" id="ARBA00022801"/>
    </source>
</evidence>
<dbReference type="Pfam" id="PF00704">
    <property type="entry name" value="Glyco_hydro_18"/>
    <property type="match status" value="1"/>
</dbReference>
<keyword evidence="4" id="KW-0325">Glycoprotein</keyword>
<dbReference type="GO" id="GO:0005576">
    <property type="term" value="C:extracellular region"/>
    <property type="evidence" value="ECO:0007669"/>
    <property type="project" value="TreeGrafter"/>
</dbReference>
<protein>
    <recommendedName>
        <fullName evidence="9">GH18 domain-containing protein</fullName>
    </recommendedName>
</protein>
<dbReference type="InterPro" id="IPR001579">
    <property type="entry name" value="Glyco_hydro_18_chit_AS"/>
</dbReference>
<evidence type="ECO:0000256" key="2">
    <source>
        <dbReference type="ARBA" id="ARBA00022729"/>
    </source>
</evidence>
<dbReference type="Gene3D" id="3.10.50.10">
    <property type="match status" value="1"/>
</dbReference>
<dbReference type="CDD" id="cd02879">
    <property type="entry name" value="GH18_plant_chitinase_class_V"/>
    <property type="match status" value="1"/>
</dbReference>
<feature type="compositionally biased region" description="Pro residues" evidence="7">
    <location>
        <begin position="40"/>
        <end position="58"/>
    </location>
</feature>
<dbReference type="InterPro" id="IPR017853">
    <property type="entry name" value="GH"/>
</dbReference>
<dbReference type="PANTHER" id="PTHR11177:SF317">
    <property type="entry name" value="CHITINASE 12-RELATED"/>
    <property type="match status" value="1"/>
</dbReference>
<dbReference type="InterPro" id="IPR001223">
    <property type="entry name" value="Glyco_hydro18_cat"/>
</dbReference>
<dbReference type="SUPFAM" id="SSF51445">
    <property type="entry name" value="(Trans)glycosidases"/>
    <property type="match status" value="1"/>
</dbReference>
<dbReference type="GO" id="GO:0004568">
    <property type="term" value="F:chitinase activity"/>
    <property type="evidence" value="ECO:0007669"/>
    <property type="project" value="TreeGrafter"/>
</dbReference>
<dbReference type="Proteomes" id="UP001188597">
    <property type="component" value="Unassembled WGS sequence"/>
</dbReference>
<proteinExistence type="inferred from homology"/>
<keyword evidence="11" id="KW-1185">Reference proteome</keyword>
<dbReference type="PANTHER" id="PTHR11177">
    <property type="entry name" value="CHITINASE"/>
    <property type="match status" value="1"/>
</dbReference>
<feature type="region of interest" description="Disordered" evidence="7">
    <location>
        <begin position="39"/>
        <end position="58"/>
    </location>
</feature>
<accession>A0AA88WSX9</accession>
<feature type="signal peptide" evidence="8">
    <location>
        <begin position="1"/>
        <end position="24"/>
    </location>
</feature>
<dbReference type="SUPFAM" id="SSF54556">
    <property type="entry name" value="Chitinase insertion domain"/>
    <property type="match status" value="1"/>
</dbReference>
<dbReference type="FunFam" id="3.10.50.10:FF:000003">
    <property type="entry name" value="Class V chitinase CHIT5b"/>
    <property type="match status" value="1"/>
</dbReference>
<dbReference type="InterPro" id="IPR050314">
    <property type="entry name" value="Glycosyl_Hydrlase_18"/>
</dbReference>
<dbReference type="SMART" id="SM00636">
    <property type="entry name" value="Glyco_18"/>
    <property type="match status" value="1"/>
</dbReference>
<sequence>MATMRITSLMILLVLVIVTDDCHSISPWTPLTFTLTPSMGPSPGPSPSLTPAPAPSPSAPSQGIKAAYWPSFTGYPASFIDTSYFSHIYFAFILPSPSTYELNVTSFHQEKIPEFMDALHSRNPPVKTILSIGGAGNDPSVFSQIVSNELTRAIFINSTIGVAREYGFDGVDLDWEFPINELDMLNLGLLFMQWRQILECESKVTNRSRLLLTSAVYYASIVFLYAPPPSYPGDIIGNYVDWISPMCFDYCASSNPFTGEHAALYDPKSNISTSFGIQSWIQANVPPEKIVMGMPLYGKTWTLQDPNVNGVGAPAVGAGPGNGILVYSQIVEFNSENNATVVFDEQFVASYSYAGDSWIGYDDVRSIKMKAEFAQSRSLGGYFFWALGQDKDWTISRAGKMVVMTGIYGAEDVREREGKIIERQICRKWVLEKKKKLVLATGDGGIEVVDSADCRDLAGIHGEIAEEGVGHYLVLLGEVKQVVNGRRRSRKLFA</sequence>
<evidence type="ECO:0000259" key="9">
    <source>
        <dbReference type="PROSITE" id="PS51910"/>
    </source>
</evidence>
<feature type="chain" id="PRO_5041705891" description="GH18 domain-containing protein" evidence="8">
    <location>
        <begin position="25"/>
        <end position="494"/>
    </location>
</feature>
<keyword evidence="5 6" id="KW-0326">Glycosidase</keyword>
<organism evidence="10 11">
    <name type="scientific">Escallonia herrerae</name>
    <dbReference type="NCBI Taxonomy" id="1293975"/>
    <lineage>
        <taxon>Eukaryota</taxon>
        <taxon>Viridiplantae</taxon>
        <taxon>Streptophyta</taxon>
        <taxon>Embryophyta</taxon>
        <taxon>Tracheophyta</taxon>
        <taxon>Spermatophyta</taxon>
        <taxon>Magnoliopsida</taxon>
        <taxon>eudicotyledons</taxon>
        <taxon>Gunneridae</taxon>
        <taxon>Pentapetalae</taxon>
        <taxon>asterids</taxon>
        <taxon>campanulids</taxon>
        <taxon>Escalloniales</taxon>
        <taxon>Escalloniaceae</taxon>
        <taxon>Escallonia</taxon>
    </lineage>
</organism>
<evidence type="ECO:0000256" key="4">
    <source>
        <dbReference type="ARBA" id="ARBA00023180"/>
    </source>
</evidence>
<feature type="domain" description="GH18" evidence="9">
    <location>
        <begin position="63"/>
        <end position="406"/>
    </location>
</feature>
<evidence type="ECO:0000313" key="11">
    <source>
        <dbReference type="Proteomes" id="UP001188597"/>
    </source>
</evidence>
<dbReference type="PROSITE" id="PS51910">
    <property type="entry name" value="GH18_2"/>
    <property type="match status" value="1"/>
</dbReference>
<dbReference type="GO" id="GO:0008061">
    <property type="term" value="F:chitin binding"/>
    <property type="evidence" value="ECO:0007669"/>
    <property type="project" value="InterPro"/>
</dbReference>
<dbReference type="InterPro" id="IPR029070">
    <property type="entry name" value="Chitinase_insertion_sf"/>
</dbReference>
<evidence type="ECO:0000313" key="10">
    <source>
        <dbReference type="EMBL" id="KAK3033007.1"/>
    </source>
</evidence>
<dbReference type="GO" id="GO:0005975">
    <property type="term" value="P:carbohydrate metabolic process"/>
    <property type="evidence" value="ECO:0007669"/>
    <property type="project" value="InterPro"/>
</dbReference>
<dbReference type="PROSITE" id="PS01095">
    <property type="entry name" value="GH18_1"/>
    <property type="match status" value="1"/>
</dbReference>
<evidence type="ECO:0000256" key="6">
    <source>
        <dbReference type="RuleBase" id="RU000489"/>
    </source>
</evidence>
<evidence type="ECO:0000256" key="7">
    <source>
        <dbReference type="SAM" id="MobiDB-lite"/>
    </source>
</evidence>
<keyword evidence="2 8" id="KW-0732">Signal</keyword>
<dbReference type="Gene3D" id="3.20.20.80">
    <property type="entry name" value="Glycosidases"/>
    <property type="match status" value="1"/>
</dbReference>
<comment type="similarity">
    <text evidence="1">Belongs to the glycosyl hydrolase 18 family. Chitinase class V subfamily.</text>
</comment>
<comment type="caution">
    <text evidence="10">The sequence shown here is derived from an EMBL/GenBank/DDBJ whole genome shotgun (WGS) entry which is preliminary data.</text>
</comment>